<accession>A0A6A5TQP3</accession>
<name>A0A6A5TQP3_9PLEO</name>
<sequence>MQLSALNALLATTGLTLAMPSSILSRTTTCPSDAESNCYRFMIDATLADQAITDACQQIPVCVPGTVYPPGRGRIPEYTAVLYVGLQCGGITDWNLDTCKALFWDNVDARCGRVDGFFHCKLDAGIGVWEWRIDANGLQRVGALCRPVIERLCLSTWGVRWFWRGWNWGFDVADSGKVPCAMPWSSARNVCIIYTGR</sequence>
<dbReference type="AlphaFoldDB" id="A0A6A5TQP3"/>
<evidence type="ECO:0000313" key="3">
    <source>
        <dbReference type="Proteomes" id="UP000800035"/>
    </source>
</evidence>
<proteinExistence type="predicted"/>
<keyword evidence="3" id="KW-1185">Reference proteome</keyword>
<feature type="signal peptide" evidence="1">
    <location>
        <begin position="1"/>
        <end position="18"/>
    </location>
</feature>
<gene>
    <name evidence="2" type="ORF">CC80DRAFT_496279</name>
</gene>
<feature type="chain" id="PRO_5025690584" evidence="1">
    <location>
        <begin position="19"/>
        <end position="197"/>
    </location>
</feature>
<dbReference type="EMBL" id="ML977019">
    <property type="protein sequence ID" value="KAF1951257.1"/>
    <property type="molecule type" value="Genomic_DNA"/>
</dbReference>
<keyword evidence="1" id="KW-0732">Signal</keyword>
<protein>
    <submittedName>
        <fullName evidence="2">Uncharacterized protein</fullName>
    </submittedName>
</protein>
<dbReference type="OrthoDB" id="3780398at2759"/>
<reference evidence="2" key="1">
    <citation type="journal article" date="2020" name="Stud. Mycol.">
        <title>101 Dothideomycetes genomes: a test case for predicting lifestyles and emergence of pathogens.</title>
        <authorList>
            <person name="Haridas S."/>
            <person name="Albert R."/>
            <person name="Binder M."/>
            <person name="Bloem J."/>
            <person name="Labutti K."/>
            <person name="Salamov A."/>
            <person name="Andreopoulos B."/>
            <person name="Baker S."/>
            <person name="Barry K."/>
            <person name="Bills G."/>
            <person name="Bluhm B."/>
            <person name="Cannon C."/>
            <person name="Castanera R."/>
            <person name="Culley D."/>
            <person name="Daum C."/>
            <person name="Ezra D."/>
            <person name="Gonzalez J."/>
            <person name="Henrissat B."/>
            <person name="Kuo A."/>
            <person name="Liang C."/>
            <person name="Lipzen A."/>
            <person name="Lutzoni F."/>
            <person name="Magnuson J."/>
            <person name="Mondo S."/>
            <person name="Nolan M."/>
            <person name="Ohm R."/>
            <person name="Pangilinan J."/>
            <person name="Park H.-J."/>
            <person name="Ramirez L."/>
            <person name="Alfaro M."/>
            <person name="Sun H."/>
            <person name="Tritt A."/>
            <person name="Yoshinaga Y."/>
            <person name="Zwiers L.-H."/>
            <person name="Turgeon B."/>
            <person name="Goodwin S."/>
            <person name="Spatafora J."/>
            <person name="Crous P."/>
            <person name="Grigoriev I."/>
        </authorList>
    </citation>
    <scope>NUCLEOTIDE SEQUENCE</scope>
    <source>
        <strain evidence="2">CBS 675.92</strain>
    </source>
</reference>
<dbReference type="Proteomes" id="UP000800035">
    <property type="component" value="Unassembled WGS sequence"/>
</dbReference>
<evidence type="ECO:0000256" key="1">
    <source>
        <dbReference type="SAM" id="SignalP"/>
    </source>
</evidence>
<organism evidence="2 3">
    <name type="scientific">Byssothecium circinans</name>
    <dbReference type="NCBI Taxonomy" id="147558"/>
    <lineage>
        <taxon>Eukaryota</taxon>
        <taxon>Fungi</taxon>
        <taxon>Dikarya</taxon>
        <taxon>Ascomycota</taxon>
        <taxon>Pezizomycotina</taxon>
        <taxon>Dothideomycetes</taxon>
        <taxon>Pleosporomycetidae</taxon>
        <taxon>Pleosporales</taxon>
        <taxon>Massarineae</taxon>
        <taxon>Massarinaceae</taxon>
        <taxon>Byssothecium</taxon>
    </lineage>
</organism>
<evidence type="ECO:0000313" key="2">
    <source>
        <dbReference type="EMBL" id="KAF1951257.1"/>
    </source>
</evidence>